<dbReference type="CDD" id="cd03768">
    <property type="entry name" value="SR_ResInv"/>
    <property type="match status" value="1"/>
</dbReference>
<organism evidence="7 8">
    <name type="scientific">Paeniglutamicibacter kerguelensis</name>
    <dbReference type="NCBI Taxonomy" id="254788"/>
    <lineage>
        <taxon>Bacteria</taxon>
        <taxon>Bacillati</taxon>
        <taxon>Actinomycetota</taxon>
        <taxon>Actinomycetes</taxon>
        <taxon>Micrococcales</taxon>
        <taxon>Micrococcaceae</taxon>
        <taxon>Paeniglutamicibacter</taxon>
    </lineage>
</organism>
<dbReference type="SMART" id="SM00857">
    <property type="entry name" value="Resolvase"/>
    <property type="match status" value="1"/>
</dbReference>
<dbReference type="InterPro" id="IPR006118">
    <property type="entry name" value="Recombinase_CS"/>
</dbReference>
<dbReference type="SUPFAM" id="SSF46689">
    <property type="entry name" value="Homeodomain-like"/>
    <property type="match status" value="1"/>
</dbReference>
<comment type="similarity">
    <text evidence="1">Belongs to the site-specific recombinase resolvase family.</text>
</comment>
<name>A0ABS4XHK3_9MICC</name>
<dbReference type="InterPro" id="IPR006120">
    <property type="entry name" value="Resolvase_HTH_dom"/>
</dbReference>
<dbReference type="InterPro" id="IPR036162">
    <property type="entry name" value="Resolvase-like_N_sf"/>
</dbReference>
<proteinExistence type="inferred from homology"/>
<evidence type="ECO:0000313" key="7">
    <source>
        <dbReference type="EMBL" id="MBP2387942.1"/>
    </source>
</evidence>
<feature type="domain" description="Resolvase/invertase-type recombinase catalytic" evidence="6">
    <location>
        <begin position="29"/>
        <end position="165"/>
    </location>
</feature>
<gene>
    <name evidence="7" type="ORF">JOF47_003453</name>
</gene>
<dbReference type="PANTHER" id="PTHR30461">
    <property type="entry name" value="DNA-INVERTASE FROM LAMBDOID PROPHAGE"/>
    <property type="match status" value="1"/>
</dbReference>
<dbReference type="PROSITE" id="PS51736">
    <property type="entry name" value="RECOMBINASES_3"/>
    <property type="match status" value="1"/>
</dbReference>
<dbReference type="Pfam" id="PF00239">
    <property type="entry name" value="Resolvase"/>
    <property type="match status" value="1"/>
</dbReference>
<dbReference type="Gene3D" id="1.10.10.60">
    <property type="entry name" value="Homeodomain-like"/>
    <property type="match status" value="1"/>
</dbReference>
<keyword evidence="8" id="KW-1185">Reference proteome</keyword>
<sequence>MGAGNSRCGGSDAIAVAVWCRRLRENDINLIGYARVSTNGQDSQLQRDALETAGCGRIFEDKISSRATARPELVEALDHLRPTDTLCVWKLDRLGRSVKEVRTIAEGLHDLGVGLRMLTGTLTGTYSPTGEGKFFFVMMAAFAELERDMIRERTMAGLAAARAQGRTGGRPTVMDADTLAAARARRANGESHTQIAKALGVSRASIYRHLPTGNT</sequence>
<dbReference type="InterPro" id="IPR006119">
    <property type="entry name" value="Resolv_N"/>
</dbReference>
<evidence type="ECO:0000256" key="5">
    <source>
        <dbReference type="PROSITE-ProRule" id="PRU10137"/>
    </source>
</evidence>
<comment type="caution">
    <text evidence="7">The sequence shown here is derived from an EMBL/GenBank/DDBJ whole genome shotgun (WGS) entry which is preliminary data.</text>
</comment>
<evidence type="ECO:0000256" key="1">
    <source>
        <dbReference type="ARBA" id="ARBA00009913"/>
    </source>
</evidence>
<evidence type="ECO:0000256" key="3">
    <source>
        <dbReference type="ARBA" id="ARBA00023125"/>
    </source>
</evidence>
<dbReference type="EMBL" id="JAGIOF010000001">
    <property type="protein sequence ID" value="MBP2387942.1"/>
    <property type="molecule type" value="Genomic_DNA"/>
</dbReference>
<dbReference type="Proteomes" id="UP001296993">
    <property type="component" value="Unassembled WGS sequence"/>
</dbReference>
<dbReference type="Pfam" id="PF02796">
    <property type="entry name" value="HTH_7"/>
    <property type="match status" value="1"/>
</dbReference>
<protein>
    <submittedName>
        <fullName evidence="7">DNA invertase Pin-like site-specific DNA recombinase</fullName>
    </submittedName>
</protein>
<dbReference type="CDD" id="cd00569">
    <property type="entry name" value="HTH_Hin_like"/>
    <property type="match status" value="1"/>
</dbReference>
<evidence type="ECO:0000256" key="2">
    <source>
        <dbReference type="ARBA" id="ARBA00022908"/>
    </source>
</evidence>
<dbReference type="InterPro" id="IPR050639">
    <property type="entry name" value="SSR_resolvase"/>
</dbReference>
<reference evidence="7 8" key="1">
    <citation type="submission" date="2021-03" db="EMBL/GenBank/DDBJ databases">
        <title>Sequencing the genomes of 1000 actinobacteria strains.</title>
        <authorList>
            <person name="Klenk H.-P."/>
        </authorList>
    </citation>
    <scope>NUCLEOTIDE SEQUENCE [LARGE SCALE GENOMIC DNA]</scope>
    <source>
        <strain evidence="7 8">DSM 15797</strain>
    </source>
</reference>
<evidence type="ECO:0000313" key="8">
    <source>
        <dbReference type="Proteomes" id="UP001296993"/>
    </source>
</evidence>
<evidence type="ECO:0000259" key="6">
    <source>
        <dbReference type="PROSITE" id="PS51736"/>
    </source>
</evidence>
<evidence type="ECO:0000256" key="4">
    <source>
        <dbReference type="ARBA" id="ARBA00023172"/>
    </source>
</evidence>
<keyword evidence="4" id="KW-0233">DNA recombination</keyword>
<dbReference type="SUPFAM" id="SSF53041">
    <property type="entry name" value="Resolvase-like"/>
    <property type="match status" value="1"/>
</dbReference>
<dbReference type="InterPro" id="IPR009057">
    <property type="entry name" value="Homeodomain-like_sf"/>
</dbReference>
<keyword evidence="3" id="KW-0238">DNA-binding</keyword>
<dbReference type="PANTHER" id="PTHR30461:SF2">
    <property type="entry name" value="SERINE RECOMBINASE PINE-RELATED"/>
    <property type="match status" value="1"/>
</dbReference>
<feature type="active site" description="O-(5'-phospho-DNA)-serine intermediate" evidence="5">
    <location>
        <position position="37"/>
    </location>
</feature>
<dbReference type="Gene3D" id="3.40.50.1390">
    <property type="entry name" value="Resolvase, N-terminal catalytic domain"/>
    <property type="match status" value="1"/>
</dbReference>
<dbReference type="RefSeq" id="WP_342592824.1">
    <property type="nucleotide sequence ID" value="NZ_BAAAJY010000001.1"/>
</dbReference>
<keyword evidence="2" id="KW-0229">DNA integration</keyword>
<accession>A0ABS4XHK3</accession>
<dbReference type="PROSITE" id="PS00397">
    <property type="entry name" value="RECOMBINASES_1"/>
    <property type="match status" value="1"/>
</dbReference>